<dbReference type="STRING" id="342108.amb0690"/>
<proteinExistence type="predicted"/>
<dbReference type="AlphaFoldDB" id="Q2W9I1"/>
<accession>Q2W9I1</accession>
<evidence type="ECO:0000313" key="2">
    <source>
        <dbReference type="Proteomes" id="UP000007058"/>
    </source>
</evidence>
<dbReference type="SMR" id="Q2W9I1"/>
<keyword evidence="2" id="KW-1185">Reference proteome</keyword>
<dbReference type="KEGG" id="mag:amb0690"/>
<dbReference type="RefSeq" id="WP_011383133.1">
    <property type="nucleotide sequence ID" value="NC_007626.1"/>
</dbReference>
<evidence type="ECO:0008006" key="3">
    <source>
        <dbReference type="Google" id="ProtNLM"/>
    </source>
</evidence>
<name>Q2W9I1_PARM1</name>
<dbReference type="HOGENOM" id="CLU_979354_0_0_5"/>
<evidence type="ECO:0000313" key="1">
    <source>
        <dbReference type="EMBL" id="BAE49494.1"/>
    </source>
</evidence>
<sequence>MTDTVLSAYTGDLTQMLSTLSGMSARPSFNLAFANLQNAYANQYNDKMQILQRQALDRYDTSLDAELSKLEEQLPKLEAYQNSVSSTVAMVAERIDQIGDLDVQNASLQMHAGLGETVDPTEFNNSVDNLNNMLSQLPNTDGTEFSFYGDEGVGDIRLNGVGIKHFTVDDENAKPPTGSSVELSKGMSSVNLLIGRLYNRLDMVAGEYDRVQARISEIKDHQQAQVADIKKDVAKQAKEMKLQIASQLQALSVSFESQQASNDKIIKAQTNDTYQPGSVVNLFS</sequence>
<dbReference type="OrthoDB" id="7335424at2"/>
<dbReference type="EMBL" id="AP007255">
    <property type="protein sequence ID" value="BAE49494.1"/>
    <property type="molecule type" value="Genomic_DNA"/>
</dbReference>
<protein>
    <recommendedName>
        <fullName evidence="3">Flagellin and related hook-associated protein</fullName>
    </recommendedName>
</protein>
<organism evidence="1 2">
    <name type="scientific">Paramagnetospirillum magneticum (strain ATCC 700264 / AMB-1)</name>
    <name type="common">Magnetospirillum magneticum</name>
    <dbReference type="NCBI Taxonomy" id="342108"/>
    <lineage>
        <taxon>Bacteria</taxon>
        <taxon>Pseudomonadati</taxon>
        <taxon>Pseudomonadota</taxon>
        <taxon>Alphaproteobacteria</taxon>
        <taxon>Rhodospirillales</taxon>
        <taxon>Magnetospirillaceae</taxon>
        <taxon>Paramagnetospirillum</taxon>
    </lineage>
</organism>
<dbReference type="Proteomes" id="UP000007058">
    <property type="component" value="Chromosome"/>
</dbReference>
<gene>
    <name evidence="1" type="ordered locus">amb0690</name>
</gene>
<reference evidence="1 2" key="1">
    <citation type="journal article" date="2005" name="DNA Res.">
        <title>Complete genome sequence of the facultative anaerobic magnetotactic bacterium Magnetospirillum sp. strain AMB-1.</title>
        <authorList>
            <person name="Matsunaga T."/>
            <person name="Okamura Y."/>
            <person name="Fukuda Y."/>
            <person name="Wahyudi A.T."/>
            <person name="Murase Y."/>
            <person name="Takeyama H."/>
        </authorList>
    </citation>
    <scope>NUCLEOTIDE SEQUENCE [LARGE SCALE GENOMIC DNA]</scope>
    <source>
        <strain evidence="2">ATCC 700264 / AMB-1</strain>
    </source>
</reference>